<dbReference type="AlphaFoldDB" id="A0AAV4Y3N3"/>
<proteinExistence type="predicted"/>
<name>A0AAV4Y3N3_CAEEX</name>
<accession>A0AAV4Y3N3</accession>
<dbReference type="EMBL" id="BPLR01001240">
    <property type="protein sequence ID" value="GIZ01031.1"/>
    <property type="molecule type" value="Genomic_DNA"/>
</dbReference>
<dbReference type="Proteomes" id="UP001054945">
    <property type="component" value="Unassembled WGS sequence"/>
</dbReference>
<evidence type="ECO:0000313" key="1">
    <source>
        <dbReference type="EMBL" id="GIZ01031.1"/>
    </source>
</evidence>
<comment type="caution">
    <text evidence="1">The sequence shown here is derived from an EMBL/GenBank/DDBJ whole genome shotgun (WGS) entry which is preliminary data.</text>
</comment>
<protein>
    <submittedName>
        <fullName evidence="1">Uncharacterized protein</fullName>
    </submittedName>
</protein>
<gene>
    <name evidence="1" type="ORF">CEXT_727331</name>
</gene>
<keyword evidence="2" id="KW-1185">Reference proteome</keyword>
<reference evidence="1 2" key="1">
    <citation type="submission" date="2021-06" db="EMBL/GenBank/DDBJ databases">
        <title>Caerostris extrusa draft genome.</title>
        <authorList>
            <person name="Kono N."/>
            <person name="Arakawa K."/>
        </authorList>
    </citation>
    <scope>NUCLEOTIDE SEQUENCE [LARGE SCALE GENOMIC DNA]</scope>
</reference>
<evidence type="ECO:0000313" key="2">
    <source>
        <dbReference type="Proteomes" id="UP001054945"/>
    </source>
</evidence>
<organism evidence="1 2">
    <name type="scientific">Caerostris extrusa</name>
    <name type="common">Bark spider</name>
    <name type="synonym">Caerostris bankana</name>
    <dbReference type="NCBI Taxonomy" id="172846"/>
    <lineage>
        <taxon>Eukaryota</taxon>
        <taxon>Metazoa</taxon>
        <taxon>Ecdysozoa</taxon>
        <taxon>Arthropoda</taxon>
        <taxon>Chelicerata</taxon>
        <taxon>Arachnida</taxon>
        <taxon>Araneae</taxon>
        <taxon>Araneomorphae</taxon>
        <taxon>Entelegynae</taxon>
        <taxon>Araneoidea</taxon>
        <taxon>Araneidae</taxon>
        <taxon>Caerostris</taxon>
    </lineage>
</organism>
<sequence length="99" mass="11279">MQNQFLMKKRKVEQCPPEVVVLSEYPDSAAEFGNVCSSTMASRRTCLKSIHTTQNSRGKLGERFLSSKTSLHTVINVEFALLHTCDSRGKWYQIYAHLI</sequence>